<feature type="transmembrane region" description="Helical" evidence="1">
    <location>
        <begin position="295"/>
        <end position="316"/>
    </location>
</feature>
<evidence type="ECO:0000256" key="1">
    <source>
        <dbReference type="SAM" id="Phobius"/>
    </source>
</evidence>
<dbReference type="EMBL" id="QGMZ01000030">
    <property type="protein sequence ID" value="PWR71771.1"/>
    <property type="molecule type" value="Genomic_DNA"/>
</dbReference>
<keyword evidence="1" id="KW-0472">Membrane</keyword>
<proteinExistence type="predicted"/>
<evidence type="ECO:0000313" key="2">
    <source>
        <dbReference type="EMBL" id="PWR71771.1"/>
    </source>
</evidence>
<dbReference type="OrthoDB" id="137309at2157"/>
<feature type="transmembrane region" description="Helical" evidence="1">
    <location>
        <begin position="264"/>
        <end position="283"/>
    </location>
</feature>
<feature type="transmembrane region" description="Helical" evidence="1">
    <location>
        <begin position="85"/>
        <end position="118"/>
    </location>
</feature>
<accession>A0A2V2N871</accession>
<feature type="transmembrane region" description="Helical" evidence="1">
    <location>
        <begin position="202"/>
        <end position="222"/>
    </location>
</feature>
<keyword evidence="1" id="KW-1133">Transmembrane helix</keyword>
<dbReference type="AlphaFoldDB" id="A0A2V2N871"/>
<feature type="transmembrane region" description="Helical" evidence="1">
    <location>
        <begin position="6"/>
        <end position="26"/>
    </location>
</feature>
<dbReference type="Proteomes" id="UP000245934">
    <property type="component" value="Unassembled WGS sequence"/>
</dbReference>
<evidence type="ECO:0008006" key="4">
    <source>
        <dbReference type="Google" id="ProtNLM"/>
    </source>
</evidence>
<reference evidence="2 3" key="1">
    <citation type="submission" date="2018-05" db="EMBL/GenBank/DDBJ databases">
        <title>Draft genome of Methanospirillum stamsii Pt1.</title>
        <authorList>
            <person name="Dueholm M.S."/>
            <person name="Nielsen P.H."/>
            <person name="Bakmann L.F."/>
            <person name="Otzen D.E."/>
        </authorList>
    </citation>
    <scope>NUCLEOTIDE SEQUENCE [LARGE SCALE GENOMIC DNA]</scope>
    <source>
        <strain evidence="2 3">Pt1</strain>
    </source>
</reference>
<evidence type="ECO:0000313" key="3">
    <source>
        <dbReference type="Proteomes" id="UP000245934"/>
    </source>
</evidence>
<keyword evidence="3" id="KW-1185">Reference proteome</keyword>
<feature type="transmembrane region" description="Helical" evidence="1">
    <location>
        <begin position="47"/>
        <end position="73"/>
    </location>
</feature>
<keyword evidence="1" id="KW-0812">Transmembrane</keyword>
<dbReference type="RefSeq" id="WP_109941667.1">
    <property type="nucleotide sequence ID" value="NZ_CP176366.1"/>
</dbReference>
<feature type="transmembrane region" description="Helical" evidence="1">
    <location>
        <begin position="234"/>
        <end position="258"/>
    </location>
</feature>
<gene>
    <name evidence="2" type="ORF">DLD82_13565</name>
</gene>
<organism evidence="2 3">
    <name type="scientific">Methanospirillum stamsii</name>
    <dbReference type="NCBI Taxonomy" id="1277351"/>
    <lineage>
        <taxon>Archaea</taxon>
        <taxon>Methanobacteriati</taxon>
        <taxon>Methanobacteriota</taxon>
        <taxon>Stenosarchaea group</taxon>
        <taxon>Methanomicrobia</taxon>
        <taxon>Methanomicrobiales</taxon>
        <taxon>Methanospirillaceae</taxon>
        <taxon>Methanospirillum</taxon>
    </lineage>
</organism>
<feature type="transmembrane region" description="Helical" evidence="1">
    <location>
        <begin position="138"/>
        <end position="157"/>
    </location>
</feature>
<sequence length="463" mass="54441">MTDLIIVTLLISAIFMVLIMLYLYILGNTIVGRKNGGLLISILSIPLIFSYVYYGFYPFFFAIVTILLILFLYQKTQLFPKNENAFYICVLFLSMFIVFCHPLVAIFLIITFLLVIFYNLFKRFVIKLQPSKNFDLNIFTVIAISFIFWFALVRLYIHTLTDMILTNLGGVDERTIINDQIDLVSSTHPASIWLYIEGFIKIYGPISIYLLLSIGFIVYILTQYYNKKTIFETDLFYSLLFCLALSLGISLFIGHSIYFEPVRVLMYSLIFSMILSGLFLYRIWLSINETQHKKIFSIIVTLITTILYMLCFFNLYQSPWTNMPNTAFTYEDKYGNDWILEYSNRELPIIKDDSTISKYSSYYFESQNSRNSEKMNEYLMIIPSNFGYNQYRNLGDAFATLPEDKFYMSTTEMMKIAPYAAREERRGWLDWFTDTDFIRLLNDPTVNSIYSNDEYSLFMVYRG</sequence>
<protein>
    <recommendedName>
        <fullName evidence="4">Glycosyltransferase RgtA/B/C/D-like domain-containing protein</fullName>
    </recommendedName>
</protein>
<dbReference type="GeneID" id="97610981"/>
<name>A0A2V2N871_9EURY</name>
<comment type="caution">
    <text evidence="2">The sequence shown here is derived from an EMBL/GenBank/DDBJ whole genome shotgun (WGS) entry which is preliminary data.</text>
</comment>